<protein>
    <submittedName>
        <fullName evidence="1">Uncharacterized protein</fullName>
    </submittedName>
</protein>
<name>A0A1A6XTW6_STEMA</name>
<evidence type="ECO:0000313" key="1">
    <source>
        <dbReference type="EMBL" id="OBU66036.1"/>
    </source>
</evidence>
<dbReference type="AlphaFoldDB" id="A0A1A6XTW6"/>
<organism evidence="1 2">
    <name type="scientific">Stenotrophomonas maltophilia</name>
    <name type="common">Pseudomonas maltophilia</name>
    <name type="synonym">Xanthomonas maltophilia</name>
    <dbReference type="NCBI Taxonomy" id="40324"/>
    <lineage>
        <taxon>Bacteria</taxon>
        <taxon>Pseudomonadati</taxon>
        <taxon>Pseudomonadota</taxon>
        <taxon>Gammaproteobacteria</taxon>
        <taxon>Lysobacterales</taxon>
        <taxon>Lysobacteraceae</taxon>
        <taxon>Stenotrophomonas</taxon>
        <taxon>Stenotrophomonas maltophilia group</taxon>
    </lineage>
</organism>
<dbReference type="EMBL" id="LYVJ01000009">
    <property type="protein sequence ID" value="OBU66036.1"/>
    <property type="molecule type" value="Genomic_DNA"/>
</dbReference>
<dbReference type="Proteomes" id="UP000092256">
    <property type="component" value="Unassembled WGS sequence"/>
</dbReference>
<dbReference type="RefSeq" id="WP_065199711.1">
    <property type="nucleotide sequence ID" value="NZ_LYVJ01000009.1"/>
</dbReference>
<reference evidence="1 2" key="1">
    <citation type="submission" date="2016-05" db="EMBL/GenBank/DDBJ databases">
        <title>Draft Genome Sequences of Stenotrophomonas maltophilia Strains Sm32COP, Sm41DVV, Sm46PAILV, SmF3, SmF22, SmSOFb1 and SmCVFa1, Isolated from Different Manures, in France.</title>
        <authorList>
            <person name="Nazaret S."/>
            <person name="Bodilis J."/>
        </authorList>
    </citation>
    <scope>NUCLEOTIDE SEQUENCE [LARGE SCALE GENOMIC DNA]</scope>
    <source>
        <strain evidence="1 2">Sm46PAILV</strain>
    </source>
</reference>
<accession>A0A1A6XTW6</accession>
<proteinExistence type="predicted"/>
<dbReference type="OrthoDB" id="6064684at2"/>
<evidence type="ECO:0000313" key="2">
    <source>
        <dbReference type="Proteomes" id="UP000092256"/>
    </source>
</evidence>
<sequence length="471" mass="53335">MATQSTQSAQATNNRFEFEAKAPIETALLSELIKHLEAEVQKFNGEPFTARTLKRTLDFLKRSIGIEVTESDSPLPVSLLKTVRLLFLTDLNSNRNVFRLLTPPATVEEATMEFSTVTTVPRDKDADTLIKGLIETLALDIDPVRVQMLSKLLGDREAHSVAEKLLLHAERTNDEVSTIFRDGLGTNDAVLARAFCHAAKEMDQLRVERTDDLSPRASEAMYTYLQTLPFRHFIQHYPKHLEETRIQLDIVDIQDDAEHFCRLAAKDAPWHHGPSKRIFSVNTFHHLLSGWPDELCELVGKATGIPTTIKQLKGHEDRAKRLLVSYAYRSFDCTDPSATVLTVYDVVAALASFRYQQAEGQEYKPYWHGQTDQGKSPQRLFDKGLDPQDPHQHQGVMQIYLNRFYEYQAAFNGTTESYHAWMQYQSAVLRAYQSALNLNDVVAISMALAGLNFYCVNIAKDYVINHLSSGI</sequence>
<gene>
    <name evidence="1" type="ORF">A9K58_12925</name>
</gene>
<comment type="caution">
    <text evidence="1">The sequence shown here is derived from an EMBL/GenBank/DDBJ whole genome shotgun (WGS) entry which is preliminary data.</text>
</comment>